<dbReference type="InterPro" id="IPR048588">
    <property type="entry name" value="CvfB_S1_2nd"/>
</dbReference>
<dbReference type="PIRSF" id="PIRSF012524">
    <property type="entry name" value="YitL_S1"/>
    <property type="match status" value="1"/>
</dbReference>
<dbReference type="RefSeq" id="WP_089652497.1">
    <property type="nucleotide sequence ID" value="NZ_FNIZ01000009.1"/>
</dbReference>
<keyword evidence="4" id="KW-1185">Reference proteome</keyword>
<dbReference type="Gene3D" id="2.40.50.140">
    <property type="entry name" value="Nucleic acid-binding proteins"/>
    <property type="match status" value="2"/>
</dbReference>
<evidence type="ECO:0000256" key="1">
    <source>
        <dbReference type="PIRNR" id="PIRNR012524"/>
    </source>
</evidence>
<dbReference type="InterPro" id="IPR048587">
    <property type="entry name" value="CvfB_S1_3rd"/>
</dbReference>
<dbReference type="AlphaFoldDB" id="A0A1H0NBF1"/>
<dbReference type="Pfam" id="PF21191">
    <property type="entry name" value="CvfB_1st"/>
    <property type="match status" value="1"/>
</dbReference>
<dbReference type="Pfam" id="PF13509">
    <property type="entry name" value="S1_2"/>
    <property type="match status" value="1"/>
</dbReference>
<sequence length="290" mass="32841">MKDVNILGTIQQGKIKKKITEGLIVDIQNEEFVLLDEDVTEEIELDESRDMFIYENKKGQASATMEIPEVTKDTYGWAEVVEVVPNMGVFVDIGLNNKDILVSSDHLPLLKSVWPKEGDHLFVSLELDKKGRLLAEPISEQEVMDDLEPAPKEVLGQEVTARVYRATKAGSTVLSGEGYRGFVHPSERKEEPRLGETITARIIDVKDDGTINLSLRPLKQEGMKEDAEVIYEYLQENDGVMFLHDKSDPEDIRKTFKISKSAFKRALGQLMKERKIIQENGKTVINHDRT</sequence>
<dbReference type="GO" id="GO:0003676">
    <property type="term" value="F:nucleic acid binding"/>
    <property type="evidence" value="ECO:0007669"/>
    <property type="project" value="InterPro"/>
</dbReference>
<dbReference type="PROSITE" id="PS50126">
    <property type="entry name" value="S1"/>
    <property type="match status" value="1"/>
</dbReference>
<comment type="similarity">
    <text evidence="1">Belongs to the CvfB family.</text>
</comment>
<dbReference type="Gene3D" id="1.10.10.10">
    <property type="entry name" value="Winged helix-like DNA-binding domain superfamily/Winged helix DNA-binding domain"/>
    <property type="match status" value="1"/>
</dbReference>
<dbReference type="SUPFAM" id="SSF50249">
    <property type="entry name" value="Nucleic acid-binding proteins"/>
    <property type="match status" value="1"/>
</dbReference>
<protein>
    <recommendedName>
        <fullName evidence="2">S1 motif domain-containing protein</fullName>
    </recommendedName>
</protein>
<dbReference type="Pfam" id="PF17783">
    <property type="entry name" value="WHD_CvfB"/>
    <property type="match status" value="1"/>
</dbReference>
<name>A0A1H0NBF1_HALAD</name>
<dbReference type="OrthoDB" id="9801597at2"/>
<proteinExistence type="inferred from homology"/>
<dbReference type="InterPro" id="IPR036388">
    <property type="entry name" value="WH-like_DNA-bd_sf"/>
</dbReference>
<dbReference type="InterPro" id="IPR003029">
    <property type="entry name" value="S1_domain"/>
</dbReference>
<dbReference type="PANTHER" id="PTHR37296:SF1">
    <property type="entry name" value="CONSERVED VIRULENCE FACTOR B"/>
    <property type="match status" value="1"/>
</dbReference>
<evidence type="ECO:0000313" key="3">
    <source>
        <dbReference type="EMBL" id="SDO90069.1"/>
    </source>
</evidence>
<dbReference type="Proteomes" id="UP000198860">
    <property type="component" value="Unassembled WGS sequence"/>
</dbReference>
<accession>A0A1H0NBF1</accession>
<reference evidence="4" key="1">
    <citation type="submission" date="2016-10" db="EMBL/GenBank/DDBJ databases">
        <authorList>
            <person name="Varghese N."/>
            <person name="Submissions S."/>
        </authorList>
    </citation>
    <scope>NUCLEOTIDE SEQUENCE [LARGE SCALE GENOMIC DNA]</scope>
    <source>
        <strain evidence="4">CGMCC 1.3703</strain>
    </source>
</reference>
<dbReference type="InterPro" id="IPR012340">
    <property type="entry name" value="NA-bd_OB-fold"/>
</dbReference>
<feature type="domain" description="S1 motif" evidence="2">
    <location>
        <begin position="156"/>
        <end position="216"/>
    </location>
</feature>
<dbReference type="EMBL" id="FNIZ01000009">
    <property type="protein sequence ID" value="SDO90069.1"/>
    <property type="molecule type" value="Genomic_DNA"/>
</dbReference>
<dbReference type="InterPro" id="IPR039566">
    <property type="entry name" value="CvfB_S1_st"/>
</dbReference>
<dbReference type="Pfam" id="PF21543">
    <property type="entry name" value="CvfB_2nd"/>
    <property type="match status" value="1"/>
</dbReference>
<dbReference type="InterPro" id="IPR014464">
    <property type="entry name" value="CvfB_fam"/>
</dbReference>
<dbReference type="InterPro" id="IPR040764">
    <property type="entry name" value="CvfB_WH"/>
</dbReference>
<organism evidence="3 4">
    <name type="scientific">Halobacillus aidingensis</name>
    <dbReference type="NCBI Taxonomy" id="240303"/>
    <lineage>
        <taxon>Bacteria</taxon>
        <taxon>Bacillati</taxon>
        <taxon>Bacillota</taxon>
        <taxon>Bacilli</taxon>
        <taxon>Bacillales</taxon>
        <taxon>Bacillaceae</taxon>
        <taxon>Halobacillus</taxon>
    </lineage>
</organism>
<dbReference type="SMART" id="SM00316">
    <property type="entry name" value="S1"/>
    <property type="match status" value="2"/>
</dbReference>
<evidence type="ECO:0000313" key="4">
    <source>
        <dbReference type="Proteomes" id="UP000198860"/>
    </source>
</evidence>
<dbReference type="PANTHER" id="PTHR37296">
    <property type="entry name" value="CONSERVED VIRULENCE FACTOR B"/>
    <property type="match status" value="1"/>
</dbReference>
<evidence type="ECO:0000259" key="2">
    <source>
        <dbReference type="PROSITE" id="PS50126"/>
    </source>
</evidence>
<gene>
    <name evidence="3" type="ORF">SAMN05421677_10936</name>
</gene>